<accession>A0A554WT77</accession>
<dbReference type="OrthoDB" id="9807274at2"/>
<keyword evidence="3" id="KW-1003">Cell membrane</keyword>
<evidence type="ECO:0000256" key="1">
    <source>
        <dbReference type="ARBA" id="ARBA00004651"/>
    </source>
</evidence>
<feature type="transmembrane region" description="Helical" evidence="7">
    <location>
        <begin position="324"/>
        <end position="345"/>
    </location>
</feature>
<dbReference type="PANTHER" id="PTHR42718">
    <property type="entry name" value="MAJOR FACILITATOR SUPERFAMILY MULTIDRUG TRANSPORTER MFSC"/>
    <property type="match status" value="1"/>
</dbReference>
<dbReference type="AlphaFoldDB" id="A0A554WT77"/>
<dbReference type="EMBL" id="VJND01000002">
    <property type="protein sequence ID" value="TSE26775.1"/>
    <property type="molecule type" value="Genomic_DNA"/>
</dbReference>
<keyword evidence="2" id="KW-0813">Transport</keyword>
<dbReference type="SUPFAM" id="SSF103473">
    <property type="entry name" value="MFS general substrate transporter"/>
    <property type="match status" value="1"/>
</dbReference>
<dbReference type="InterPro" id="IPR036259">
    <property type="entry name" value="MFS_trans_sf"/>
</dbReference>
<organism evidence="9 10">
    <name type="scientific">Tepidimonas sediminis</name>
    <dbReference type="NCBI Taxonomy" id="2588941"/>
    <lineage>
        <taxon>Bacteria</taxon>
        <taxon>Pseudomonadati</taxon>
        <taxon>Pseudomonadota</taxon>
        <taxon>Betaproteobacteria</taxon>
        <taxon>Burkholderiales</taxon>
        <taxon>Tepidimonas</taxon>
    </lineage>
</organism>
<feature type="transmembrane region" description="Helical" evidence="7">
    <location>
        <begin position="381"/>
        <end position="402"/>
    </location>
</feature>
<sequence>MTVPAAPAPAVPGSLQALQARYGPRYRWRLLLSVMLGAMAALVSSTVVNVAIPDLSHHFGLGQDAAQWVTSGFMAASVVAMLATPWMLARFGFRRTYVLCMAALIAGGVLGGVADHYALVLAARLAEGVAAGIVQPIPAIVILRAFGPDEQGRASGLFGMGVVLAPALGPSLGGLLVDAWGWRAIFFLVVPFGLVSWALARRYVPVTAPGGVPARPGLALDVAGLALAAAATLALLLGLTALHAGPPGRAAALLGLAGVLLAAFVAWQRRRARRGRPEPLMHLGVFGQRAFAAGSVVSLIYGAALFGSTYLFPVYLQLGLGLSASWVGALLLPAGLVLALTIAVVGRLADRQPAHRLVAVGLALLTLSFVAFALAPAGAPLVLLVALAVLGRVGLGFVLPSLNLGAMRGLPAAQLPHGSSAINLLRMLGGAAGVSVCGVFLEWRLAAHGVTAIGPGAPADAAALAGTAAARLAAFADTFWLLAGVCALALLSAPALRPPRRPEGQR</sequence>
<feature type="transmembrane region" description="Helical" evidence="7">
    <location>
        <begin position="182"/>
        <end position="200"/>
    </location>
</feature>
<dbReference type="Pfam" id="PF07690">
    <property type="entry name" value="MFS_1"/>
    <property type="match status" value="1"/>
</dbReference>
<dbReference type="Proteomes" id="UP000320225">
    <property type="component" value="Unassembled WGS sequence"/>
</dbReference>
<evidence type="ECO:0000256" key="6">
    <source>
        <dbReference type="ARBA" id="ARBA00023136"/>
    </source>
</evidence>
<dbReference type="InterPro" id="IPR020846">
    <property type="entry name" value="MFS_dom"/>
</dbReference>
<feature type="transmembrane region" description="Helical" evidence="7">
    <location>
        <begin position="96"/>
        <end position="119"/>
    </location>
</feature>
<evidence type="ECO:0000256" key="5">
    <source>
        <dbReference type="ARBA" id="ARBA00022989"/>
    </source>
</evidence>
<comment type="subcellular location">
    <subcellularLocation>
        <location evidence="1">Cell membrane</location>
        <topology evidence="1">Multi-pass membrane protein</topology>
    </subcellularLocation>
</comment>
<feature type="transmembrane region" description="Helical" evidence="7">
    <location>
        <begin position="357"/>
        <end position="375"/>
    </location>
</feature>
<evidence type="ECO:0000256" key="4">
    <source>
        <dbReference type="ARBA" id="ARBA00022692"/>
    </source>
</evidence>
<dbReference type="GO" id="GO:0022857">
    <property type="term" value="F:transmembrane transporter activity"/>
    <property type="evidence" value="ECO:0007669"/>
    <property type="project" value="InterPro"/>
</dbReference>
<dbReference type="Gene3D" id="1.20.1250.20">
    <property type="entry name" value="MFS general substrate transporter like domains"/>
    <property type="match status" value="1"/>
</dbReference>
<dbReference type="PANTHER" id="PTHR42718:SF46">
    <property type="entry name" value="BLR6921 PROTEIN"/>
    <property type="match status" value="1"/>
</dbReference>
<feature type="transmembrane region" description="Helical" evidence="7">
    <location>
        <begin position="30"/>
        <end position="52"/>
    </location>
</feature>
<feature type="transmembrane region" description="Helical" evidence="7">
    <location>
        <begin position="479"/>
        <end position="496"/>
    </location>
</feature>
<name>A0A554WT77_9BURK</name>
<evidence type="ECO:0000313" key="9">
    <source>
        <dbReference type="EMBL" id="TSE26775.1"/>
    </source>
</evidence>
<feature type="domain" description="Major facilitator superfamily (MFS) profile" evidence="8">
    <location>
        <begin position="30"/>
        <end position="501"/>
    </location>
</feature>
<evidence type="ECO:0000256" key="7">
    <source>
        <dbReference type="SAM" id="Phobius"/>
    </source>
</evidence>
<keyword evidence="5 7" id="KW-1133">Transmembrane helix</keyword>
<protein>
    <submittedName>
        <fullName evidence="9">Riboflavin transporter RibZ</fullName>
    </submittedName>
</protein>
<proteinExistence type="predicted"/>
<dbReference type="PRINTS" id="PR01036">
    <property type="entry name" value="TCRTETB"/>
</dbReference>
<feature type="transmembrane region" description="Helical" evidence="7">
    <location>
        <begin position="157"/>
        <end position="176"/>
    </location>
</feature>
<keyword evidence="6 7" id="KW-0472">Membrane</keyword>
<keyword evidence="10" id="KW-1185">Reference proteome</keyword>
<evidence type="ECO:0000256" key="2">
    <source>
        <dbReference type="ARBA" id="ARBA00022448"/>
    </source>
</evidence>
<dbReference type="InterPro" id="IPR011701">
    <property type="entry name" value="MFS"/>
</dbReference>
<feature type="transmembrane region" description="Helical" evidence="7">
    <location>
        <begin position="250"/>
        <end position="269"/>
    </location>
</feature>
<dbReference type="PROSITE" id="PS50850">
    <property type="entry name" value="MFS"/>
    <property type="match status" value="1"/>
</dbReference>
<evidence type="ECO:0000313" key="10">
    <source>
        <dbReference type="Proteomes" id="UP000320225"/>
    </source>
</evidence>
<keyword evidence="4 7" id="KW-0812">Transmembrane</keyword>
<feature type="transmembrane region" description="Helical" evidence="7">
    <location>
        <begin position="290"/>
        <end position="312"/>
    </location>
</feature>
<comment type="caution">
    <text evidence="9">The sequence shown here is derived from an EMBL/GenBank/DDBJ whole genome shotgun (WGS) entry which is preliminary data.</text>
</comment>
<dbReference type="Gene3D" id="1.20.1720.10">
    <property type="entry name" value="Multidrug resistance protein D"/>
    <property type="match status" value="1"/>
</dbReference>
<gene>
    <name evidence="9" type="primary">ribZ</name>
    <name evidence="9" type="ORF">Tsedi_00483</name>
</gene>
<evidence type="ECO:0000256" key="3">
    <source>
        <dbReference type="ARBA" id="ARBA00022475"/>
    </source>
</evidence>
<evidence type="ECO:0000259" key="8">
    <source>
        <dbReference type="PROSITE" id="PS50850"/>
    </source>
</evidence>
<reference evidence="9 10" key="1">
    <citation type="submission" date="2019-07" db="EMBL/GenBank/DDBJ databases">
        <title>Tepidimonas sediminis YIM 72259 draft genome.</title>
        <authorList>
            <person name="Da Costa M.S."/>
            <person name="Froufe H.J.C."/>
            <person name="Egas C."/>
            <person name="Albuquerque L."/>
        </authorList>
    </citation>
    <scope>NUCLEOTIDE SEQUENCE [LARGE SCALE GENOMIC DNA]</scope>
    <source>
        <strain evidence="9 10">YIM 72259</strain>
    </source>
</reference>
<feature type="transmembrane region" description="Helical" evidence="7">
    <location>
        <begin position="423"/>
        <end position="441"/>
    </location>
</feature>
<dbReference type="RefSeq" id="WP_143893250.1">
    <property type="nucleotide sequence ID" value="NZ_VJND01000002.1"/>
</dbReference>
<feature type="transmembrane region" description="Helical" evidence="7">
    <location>
        <begin position="220"/>
        <end position="244"/>
    </location>
</feature>
<feature type="transmembrane region" description="Helical" evidence="7">
    <location>
        <begin position="125"/>
        <end position="145"/>
    </location>
</feature>
<feature type="transmembrane region" description="Helical" evidence="7">
    <location>
        <begin position="72"/>
        <end position="89"/>
    </location>
</feature>
<dbReference type="GO" id="GO:0005886">
    <property type="term" value="C:plasma membrane"/>
    <property type="evidence" value="ECO:0007669"/>
    <property type="project" value="UniProtKB-SubCell"/>
</dbReference>